<evidence type="ECO:0000256" key="9">
    <source>
        <dbReference type="SAM" id="MobiDB-lite"/>
    </source>
</evidence>
<proteinExistence type="inferred from homology"/>
<evidence type="ECO:0008006" key="13">
    <source>
        <dbReference type="Google" id="ProtNLM"/>
    </source>
</evidence>
<comment type="similarity">
    <text evidence="7">Belongs to the fluoride channel Fluc/FEX (TC 1.A.43) family.</text>
</comment>
<dbReference type="InterPro" id="IPR003691">
    <property type="entry name" value="FluC"/>
</dbReference>
<keyword evidence="12" id="KW-1185">Reference proteome</keyword>
<evidence type="ECO:0000256" key="2">
    <source>
        <dbReference type="ARBA" id="ARBA00004651"/>
    </source>
</evidence>
<feature type="transmembrane region" description="Helical" evidence="10">
    <location>
        <begin position="51"/>
        <end position="73"/>
    </location>
</feature>
<dbReference type="Proteomes" id="UP001470230">
    <property type="component" value="Unassembled WGS sequence"/>
</dbReference>
<feature type="transmembrane region" description="Helical" evidence="10">
    <location>
        <begin position="20"/>
        <end position="39"/>
    </location>
</feature>
<evidence type="ECO:0000256" key="7">
    <source>
        <dbReference type="ARBA" id="ARBA00035120"/>
    </source>
</evidence>
<keyword evidence="3" id="KW-1003">Cell membrane</keyword>
<sequence length="193" mass="21370">MANSGETKEKPKAPKYQPYVDLILAFVGGFLGTLARYGISKAIDSDDPHTEFMIGTWVVNVLGCFIGGFLMPFSKLDGWYHYGLSFLSTGFCGALTTFGGYTYSMMLKLEKPSKAELGVAEFVAMVLGCIVLVILGYFISANCVLPHIDKKKQEEKQDQNQSQPQTPNRIHEGPSYEEPYMVSISPECNNENL</sequence>
<feature type="transmembrane region" description="Helical" evidence="10">
    <location>
        <begin position="79"/>
        <end position="103"/>
    </location>
</feature>
<keyword evidence="4 10" id="KW-0812">Transmembrane</keyword>
<feature type="region of interest" description="Disordered" evidence="9">
    <location>
        <begin position="154"/>
        <end position="193"/>
    </location>
</feature>
<name>A0ABR2INC7_9EUKA</name>
<evidence type="ECO:0000256" key="3">
    <source>
        <dbReference type="ARBA" id="ARBA00022475"/>
    </source>
</evidence>
<organism evidence="11 12">
    <name type="scientific">Tritrichomonas musculus</name>
    <dbReference type="NCBI Taxonomy" id="1915356"/>
    <lineage>
        <taxon>Eukaryota</taxon>
        <taxon>Metamonada</taxon>
        <taxon>Parabasalia</taxon>
        <taxon>Tritrichomonadida</taxon>
        <taxon>Tritrichomonadidae</taxon>
        <taxon>Tritrichomonas</taxon>
    </lineage>
</organism>
<protein>
    <recommendedName>
        <fullName evidence="13">Fluoride ion transporter CrcB</fullName>
    </recommendedName>
</protein>
<evidence type="ECO:0000256" key="5">
    <source>
        <dbReference type="ARBA" id="ARBA00022989"/>
    </source>
</evidence>
<gene>
    <name evidence="11" type="ORF">M9Y10_009440</name>
</gene>
<reference evidence="11 12" key="1">
    <citation type="submission" date="2024-04" db="EMBL/GenBank/DDBJ databases">
        <title>Tritrichomonas musculus Genome.</title>
        <authorList>
            <person name="Alves-Ferreira E."/>
            <person name="Grigg M."/>
            <person name="Lorenzi H."/>
            <person name="Galac M."/>
        </authorList>
    </citation>
    <scope>NUCLEOTIDE SEQUENCE [LARGE SCALE GENOMIC DNA]</scope>
    <source>
        <strain evidence="11 12">EAF2021</strain>
    </source>
</reference>
<evidence type="ECO:0000256" key="6">
    <source>
        <dbReference type="ARBA" id="ARBA00023136"/>
    </source>
</evidence>
<comment type="caution">
    <text evidence="11">The sequence shown here is derived from an EMBL/GenBank/DDBJ whole genome shotgun (WGS) entry which is preliminary data.</text>
</comment>
<evidence type="ECO:0000256" key="4">
    <source>
        <dbReference type="ARBA" id="ARBA00022692"/>
    </source>
</evidence>
<dbReference type="PANTHER" id="PTHR28259">
    <property type="entry name" value="FLUORIDE EXPORT PROTEIN 1-RELATED"/>
    <property type="match status" value="1"/>
</dbReference>
<comment type="catalytic activity">
    <reaction evidence="8">
        <text>fluoride(in) = fluoride(out)</text>
        <dbReference type="Rhea" id="RHEA:76159"/>
        <dbReference type="ChEBI" id="CHEBI:17051"/>
    </reaction>
    <physiologicalReaction direction="left-to-right" evidence="8">
        <dbReference type="Rhea" id="RHEA:76160"/>
    </physiologicalReaction>
</comment>
<feature type="transmembrane region" description="Helical" evidence="10">
    <location>
        <begin position="115"/>
        <end position="139"/>
    </location>
</feature>
<keyword evidence="5 10" id="KW-1133">Transmembrane helix</keyword>
<dbReference type="HAMAP" id="MF_00454">
    <property type="entry name" value="FluC"/>
    <property type="match status" value="1"/>
</dbReference>
<comment type="subcellular location">
    <subcellularLocation>
        <location evidence="2">Cell membrane</location>
        <topology evidence="2">Multi-pass membrane protein</topology>
    </subcellularLocation>
</comment>
<dbReference type="PANTHER" id="PTHR28259:SF1">
    <property type="entry name" value="FLUORIDE EXPORT PROTEIN 1-RELATED"/>
    <property type="match status" value="1"/>
</dbReference>
<evidence type="ECO:0000256" key="1">
    <source>
        <dbReference type="ARBA" id="ARBA00002598"/>
    </source>
</evidence>
<evidence type="ECO:0000313" key="12">
    <source>
        <dbReference type="Proteomes" id="UP001470230"/>
    </source>
</evidence>
<evidence type="ECO:0000256" key="10">
    <source>
        <dbReference type="SAM" id="Phobius"/>
    </source>
</evidence>
<comment type="function">
    <text evidence="1">Fluoride channel required for the rapid expulsion of cytoplasmic fluoride.</text>
</comment>
<accession>A0ABR2INC7</accession>
<dbReference type="EMBL" id="JAPFFF010000015">
    <property type="protein sequence ID" value="KAK8866477.1"/>
    <property type="molecule type" value="Genomic_DNA"/>
</dbReference>
<evidence type="ECO:0000256" key="8">
    <source>
        <dbReference type="ARBA" id="ARBA00035585"/>
    </source>
</evidence>
<evidence type="ECO:0000313" key="11">
    <source>
        <dbReference type="EMBL" id="KAK8866477.1"/>
    </source>
</evidence>
<dbReference type="Pfam" id="PF02537">
    <property type="entry name" value="CRCB"/>
    <property type="match status" value="1"/>
</dbReference>
<keyword evidence="6 10" id="KW-0472">Membrane</keyword>